<comment type="domain">
    <text evidence="5">The RxLR-dEER motif acts to carry the protein into the host cell cytoplasm through binding to cell surface phosphatidylinositol-3-phosphate.</text>
</comment>
<gene>
    <name evidence="6" type="ORF">PHYPSEUDO_003150</name>
</gene>
<feature type="signal peptide" evidence="5">
    <location>
        <begin position="1"/>
        <end position="22"/>
    </location>
</feature>
<comment type="caution">
    <text evidence="6">The sequence shown here is derived from an EMBL/GenBank/DDBJ whole genome shotgun (WGS) entry which is preliminary data.</text>
</comment>
<dbReference type="OrthoDB" id="120974at2759"/>
<accession>A0A8T1VS45</accession>
<keyword evidence="7" id="KW-1185">Reference proteome</keyword>
<evidence type="ECO:0000256" key="1">
    <source>
        <dbReference type="ARBA" id="ARBA00004613"/>
    </source>
</evidence>
<evidence type="ECO:0000313" key="6">
    <source>
        <dbReference type="EMBL" id="KAG7383981.1"/>
    </source>
</evidence>
<evidence type="ECO:0000256" key="4">
    <source>
        <dbReference type="ARBA" id="ARBA00022729"/>
    </source>
</evidence>
<reference evidence="6" key="1">
    <citation type="submission" date="2021-02" db="EMBL/GenBank/DDBJ databases">
        <authorList>
            <person name="Palmer J.M."/>
        </authorList>
    </citation>
    <scope>NUCLEOTIDE SEQUENCE</scope>
    <source>
        <strain evidence="6">SCRP734</strain>
    </source>
</reference>
<protein>
    <recommendedName>
        <fullName evidence="5">RxLR effector protein</fullName>
    </recommendedName>
</protein>
<dbReference type="AlphaFoldDB" id="A0A8T1VS45"/>
<dbReference type="GO" id="GO:0005576">
    <property type="term" value="C:extracellular region"/>
    <property type="evidence" value="ECO:0007669"/>
    <property type="project" value="UniProtKB-SubCell"/>
</dbReference>
<dbReference type="EMBL" id="JAGDFM010000160">
    <property type="protein sequence ID" value="KAG7383981.1"/>
    <property type="molecule type" value="Genomic_DNA"/>
</dbReference>
<organism evidence="6 7">
    <name type="scientific">Phytophthora pseudosyringae</name>
    <dbReference type="NCBI Taxonomy" id="221518"/>
    <lineage>
        <taxon>Eukaryota</taxon>
        <taxon>Sar</taxon>
        <taxon>Stramenopiles</taxon>
        <taxon>Oomycota</taxon>
        <taxon>Peronosporomycetes</taxon>
        <taxon>Peronosporales</taxon>
        <taxon>Peronosporaceae</taxon>
        <taxon>Phytophthora</taxon>
    </lineage>
</organism>
<evidence type="ECO:0000313" key="7">
    <source>
        <dbReference type="Proteomes" id="UP000694044"/>
    </source>
</evidence>
<comment type="similarity">
    <text evidence="2 5">Belongs to the RxLR effector family.</text>
</comment>
<keyword evidence="3 5" id="KW-0964">Secreted</keyword>
<dbReference type="Pfam" id="PF16810">
    <property type="entry name" value="RXLR"/>
    <property type="match status" value="1"/>
</dbReference>
<feature type="chain" id="PRO_5035959018" description="RxLR effector protein" evidence="5">
    <location>
        <begin position="23"/>
        <end position="206"/>
    </location>
</feature>
<keyword evidence="4 5" id="KW-0732">Signal</keyword>
<comment type="function">
    <text evidence="5">Effector that suppresses plant defense responses during pathogen infection.</text>
</comment>
<dbReference type="InterPro" id="IPR031825">
    <property type="entry name" value="RXLR"/>
</dbReference>
<evidence type="ECO:0000256" key="3">
    <source>
        <dbReference type="ARBA" id="ARBA00022525"/>
    </source>
</evidence>
<evidence type="ECO:0000256" key="5">
    <source>
        <dbReference type="RuleBase" id="RU367124"/>
    </source>
</evidence>
<dbReference type="Proteomes" id="UP000694044">
    <property type="component" value="Unassembled WGS sequence"/>
</dbReference>
<sequence length="206" mass="22869">MRSCSFAVVVAAAALTCSGALAVVAHSDPLKASKVVGSDLFPPLEPTVEDENCHKRLLRTDEDDNPEERAINPATFARMDENWKDAVLRAAYQHWFEGGKTKADVRLMMGLPAKGEAVSYANWGKYLKYLEFLSEKELAAANAAKVAAIKQKLIYKGWFLDGKTIQQVRVTLGLPATGEAKAYANWQTYLGYLKFYREYSKQVILG</sequence>
<proteinExistence type="inferred from homology"/>
<name>A0A8T1VS45_9STRA</name>
<evidence type="ECO:0000256" key="2">
    <source>
        <dbReference type="ARBA" id="ARBA00010400"/>
    </source>
</evidence>
<comment type="subcellular location">
    <subcellularLocation>
        <location evidence="1 5">Secreted</location>
    </subcellularLocation>
</comment>